<dbReference type="Pfam" id="PF07819">
    <property type="entry name" value="PGAP1"/>
    <property type="match status" value="1"/>
</dbReference>
<evidence type="ECO:0000259" key="12">
    <source>
        <dbReference type="Pfam" id="PF07819"/>
    </source>
</evidence>
<dbReference type="InterPro" id="IPR012908">
    <property type="entry name" value="PGAP1-ab_dom-like"/>
</dbReference>
<dbReference type="InterPro" id="IPR039529">
    <property type="entry name" value="PGAP1/BST1"/>
</dbReference>
<feature type="transmembrane region" description="Helical" evidence="10">
    <location>
        <begin position="729"/>
        <end position="751"/>
    </location>
</feature>
<feature type="region of interest" description="Disordered" evidence="11">
    <location>
        <begin position="880"/>
        <end position="917"/>
    </location>
</feature>
<keyword evidence="6 10" id="KW-0256">Endoplasmic reticulum</keyword>
<dbReference type="PANTHER" id="PTHR15495">
    <property type="entry name" value="NEGATIVE REGULATOR OF VESICLE FORMATION-RELATED"/>
    <property type="match status" value="1"/>
</dbReference>
<evidence type="ECO:0000256" key="3">
    <source>
        <dbReference type="ARBA" id="ARBA00022448"/>
    </source>
</evidence>
<feature type="transmembrane region" description="Helical" evidence="10">
    <location>
        <begin position="969"/>
        <end position="998"/>
    </location>
</feature>
<reference evidence="14" key="1">
    <citation type="submission" date="2022-03" db="EMBL/GenBank/DDBJ databases">
        <authorList>
            <person name="Legras J.-L."/>
            <person name="Devillers H."/>
            <person name="Grondin C."/>
        </authorList>
    </citation>
    <scope>NUCLEOTIDE SEQUENCE</scope>
    <source>
        <strain evidence="14">CLIB 1423</strain>
    </source>
</reference>
<dbReference type="InterPro" id="IPR056824">
    <property type="entry name" value="PGAP1_TMD"/>
</dbReference>
<dbReference type="AlphaFoldDB" id="A0A9P0QPM2"/>
<keyword evidence="8 10" id="KW-1133">Transmembrane helix</keyword>
<dbReference type="InterPro" id="IPR029058">
    <property type="entry name" value="AB_hydrolase_fold"/>
</dbReference>
<dbReference type="GO" id="GO:0015031">
    <property type="term" value="P:protein transport"/>
    <property type="evidence" value="ECO:0007669"/>
    <property type="project" value="UniProtKB-KW"/>
</dbReference>
<evidence type="ECO:0000256" key="4">
    <source>
        <dbReference type="ARBA" id="ARBA00022692"/>
    </source>
</evidence>
<evidence type="ECO:0000259" key="13">
    <source>
        <dbReference type="Pfam" id="PF25140"/>
    </source>
</evidence>
<proteinExistence type="inferred from homology"/>
<evidence type="ECO:0000313" key="15">
    <source>
        <dbReference type="Proteomes" id="UP000837801"/>
    </source>
</evidence>
<evidence type="ECO:0000256" key="10">
    <source>
        <dbReference type="RuleBase" id="RU365011"/>
    </source>
</evidence>
<dbReference type="GO" id="GO:0050185">
    <property type="term" value="F:phosphatidylinositol deacylase activity"/>
    <property type="evidence" value="ECO:0007669"/>
    <property type="project" value="TreeGrafter"/>
</dbReference>
<feature type="transmembrane region" description="Helical" evidence="10">
    <location>
        <begin position="1101"/>
        <end position="1119"/>
    </location>
</feature>
<dbReference type="PANTHER" id="PTHR15495:SF7">
    <property type="entry name" value="GPI INOSITOL-DEACYLASE"/>
    <property type="match status" value="1"/>
</dbReference>
<feature type="transmembrane region" description="Helical" evidence="10">
    <location>
        <begin position="1125"/>
        <end position="1142"/>
    </location>
</feature>
<dbReference type="GO" id="GO:0005789">
    <property type="term" value="C:endoplasmic reticulum membrane"/>
    <property type="evidence" value="ECO:0007669"/>
    <property type="project" value="UniProtKB-SubCell"/>
</dbReference>
<dbReference type="Pfam" id="PF25140">
    <property type="entry name" value="PGAP1_TMD"/>
    <property type="match status" value="2"/>
</dbReference>
<organism evidence="14 15">
    <name type="scientific">[Candida] railenensis</name>
    <dbReference type="NCBI Taxonomy" id="45579"/>
    <lineage>
        <taxon>Eukaryota</taxon>
        <taxon>Fungi</taxon>
        <taxon>Dikarya</taxon>
        <taxon>Ascomycota</taxon>
        <taxon>Saccharomycotina</taxon>
        <taxon>Pichiomycetes</taxon>
        <taxon>Debaryomycetaceae</taxon>
        <taxon>Kurtzmaniella</taxon>
    </lineage>
</organism>
<dbReference type="Pfam" id="PF25141">
    <property type="entry name" value="PGAP1_2nd"/>
    <property type="match status" value="1"/>
</dbReference>
<feature type="transmembrane region" description="Helical" evidence="10">
    <location>
        <begin position="772"/>
        <end position="791"/>
    </location>
</feature>
<comment type="subcellular location">
    <subcellularLocation>
        <location evidence="1">Endoplasmic reticulum membrane</location>
        <topology evidence="1">Multi-pass membrane protein</topology>
    </subcellularLocation>
</comment>
<keyword evidence="9 10" id="KW-0472">Membrane</keyword>
<evidence type="ECO:0000256" key="2">
    <source>
        <dbReference type="ARBA" id="ARBA00006931"/>
    </source>
</evidence>
<keyword evidence="4 10" id="KW-0812">Transmembrane</keyword>
<comment type="similarity">
    <text evidence="2 10">Belongs to the GPI inositol-deacylase family.</text>
</comment>
<gene>
    <name evidence="14" type="ORF">CLIB1423_07S02982</name>
</gene>
<evidence type="ECO:0000256" key="5">
    <source>
        <dbReference type="ARBA" id="ARBA00022801"/>
    </source>
</evidence>
<name>A0A9P0QPM2_9ASCO</name>
<accession>A0A9P0QPM2</accession>
<feature type="domain" description="GPI inositol-deacylase PGAP1-like alpha/beta" evidence="12">
    <location>
        <begin position="95"/>
        <end position="335"/>
    </location>
</feature>
<feature type="domain" description="GPI inositol-deacylase transmembrane" evidence="13">
    <location>
        <begin position="730"/>
        <end position="880"/>
    </location>
</feature>
<keyword evidence="5 10" id="KW-0378">Hydrolase</keyword>
<evidence type="ECO:0000256" key="6">
    <source>
        <dbReference type="ARBA" id="ARBA00022824"/>
    </source>
</evidence>
<protein>
    <recommendedName>
        <fullName evidence="10">GPI inositol-deacylase</fullName>
        <ecNumber evidence="10">3.1.-.-</ecNumber>
    </recommendedName>
</protein>
<keyword evidence="15" id="KW-1185">Reference proteome</keyword>
<dbReference type="EMBL" id="CAKXYY010000007">
    <property type="protein sequence ID" value="CAH2352589.1"/>
    <property type="molecule type" value="Genomic_DNA"/>
</dbReference>
<feature type="transmembrane region" description="Helical" evidence="10">
    <location>
        <begin position="1018"/>
        <end position="1039"/>
    </location>
</feature>
<keyword evidence="7 10" id="KW-0653">Protein transport</keyword>
<dbReference type="EC" id="3.1.-.-" evidence="10"/>
<dbReference type="GO" id="GO:0006888">
    <property type="term" value="P:endoplasmic reticulum to Golgi vesicle-mediated transport"/>
    <property type="evidence" value="ECO:0007669"/>
    <property type="project" value="TreeGrafter"/>
</dbReference>
<evidence type="ECO:0000256" key="7">
    <source>
        <dbReference type="ARBA" id="ARBA00022927"/>
    </source>
</evidence>
<comment type="function">
    <text evidence="10">Involved in inositol deacylation of GPI-anchored proteins which plays important roles in the quality control and ER-associated degradation of GPI-anchored proteins.</text>
</comment>
<feature type="transmembrane region" description="Helical" evidence="10">
    <location>
        <begin position="830"/>
        <end position="863"/>
    </location>
</feature>
<evidence type="ECO:0000256" key="9">
    <source>
        <dbReference type="ARBA" id="ARBA00023136"/>
    </source>
</evidence>
<evidence type="ECO:0000256" key="11">
    <source>
        <dbReference type="SAM" id="MobiDB-lite"/>
    </source>
</evidence>
<evidence type="ECO:0000313" key="14">
    <source>
        <dbReference type="EMBL" id="CAH2352589.1"/>
    </source>
</evidence>
<evidence type="ECO:0000256" key="8">
    <source>
        <dbReference type="ARBA" id="ARBA00022989"/>
    </source>
</evidence>
<feature type="domain" description="GPI inositol-deacylase transmembrane" evidence="13">
    <location>
        <begin position="924"/>
        <end position="1141"/>
    </location>
</feature>
<feature type="transmembrane region" description="Helical" evidence="10">
    <location>
        <begin position="12"/>
        <end position="33"/>
    </location>
</feature>
<sequence>MSQFNGRIRLGRNILSVVAAVGLMLLYLMSFLYTKARPCDADRPGCRQVYMSPSYARLKALDESHTKLASKYSLYLYREQGRDTFPTDDNYENYLSGIPILFIPGNAGSFKQARSIAAETANQFYGDEHSNPWAKNLDFFTADFNEDFTAFHGRTVVDQAEYLNDAIKFILGLYEHKPIPPQSVILLGHSMGGVVARAMLSLPNYLPKSVNTIITLATPHAAAPLTFDGDLLKIYSAVDRFWYEGYKQGNNNSDVSEFTKLARDTLSDVSLISITGGLLDNTLPADYTTLGYLVPPDHGFTVYTTGIPNVWTPIDHLAIVWCDQLRKVVSRSLLAIADKNSVFQTLSLSKRMKMFRKYYLSGFEDYSTQDSLAFQSDTKVIDLKLDSKKMRSVKIGDKVLRFKPGSPQANDIDDKSIMNVLYLPVDEGIRTKFSLLSSLPIVDWQTYQEDPENISPSILLCSNLNRNIIEKQELEGNIYDFTTQATSEYVALRCIDIKDEANIVPRSSKSSKSLSESSIGGEYKPFNGVQLNSTILKDYDVIIVAESTTKSDSMTDQFVVAELSELSSTEYDLGKDMLTLMRRGADLSLPSKRPLSTNINIPGAWSSLLAYKVKLVYSNAEMASTDKTKEKKLQDSSNAHKGAFAPFIRQWTSEPYETKWHINVEENSNILLSMHGIAPFTPFRIKPDANYGVNIEIWSDSSRDESTLDIILSIDYFNSLRLLILRYRLALVCYCVSIVLLAFLFQFNYFINSNNFPNIVYGLSKICLPKNLGIILFTLSVASPIVNITFVQKILNLIDPVVLQDSNEINLSLQKDFKLNSFFLGLEEPYLWLVGPIFFIIGVSIVLATYYALMVIGIIVSTVVKFVQFKKSVLVRSRNKEEEEDVEREKGGGKTNSSASSSNTSTPSPISRSGSISPAKTYTAPNLASASTPTLASTSTIAASTPSWLTSLNGIFSGKKNSTLSIRRLTANIVILGTIPFFLPYQFAYMICTTIQIITTIKILCSNNINKNAFNYHLTILVLMLWVLPINVPVLIVFIHNFTVNWKTPFSSHHNVLAILPMLLLMERHASGYYLPKLPAAGHHHSHSRNLNTVATNISKYITRSIIGYFIFYCIIYGIRHTFWLHHLLNIFFCWLLIFYFIN</sequence>
<dbReference type="OrthoDB" id="348976at2759"/>
<dbReference type="Gene3D" id="3.40.50.1820">
    <property type="entry name" value="alpha/beta hydrolase"/>
    <property type="match status" value="1"/>
</dbReference>
<feature type="compositionally biased region" description="Low complexity" evidence="11">
    <location>
        <begin position="895"/>
        <end position="917"/>
    </location>
</feature>
<evidence type="ECO:0000256" key="1">
    <source>
        <dbReference type="ARBA" id="ARBA00004477"/>
    </source>
</evidence>
<dbReference type="SUPFAM" id="SSF53474">
    <property type="entry name" value="alpha/beta-Hydrolases"/>
    <property type="match status" value="1"/>
</dbReference>
<dbReference type="Proteomes" id="UP000837801">
    <property type="component" value="Unassembled WGS sequence"/>
</dbReference>
<comment type="caution">
    <text evidence="14">The sequence shown here is derived from an EMBL/GenBank/DDBJ whole genome shotgun (WGS) entry which is preliminary data.</text>
</comment>
<dbReference type="GO" id="GO:0006505">
    <property type="term" value="P:GPI anchor metabolic process"/>
    <property type="evidence" value="ECO:0007669"/>
    <property type="project" value="TreeGrafter"/>
</dbReference>
<keyword evidence="3 10" id="KW-0813">Transport</keyword>